<evidence type="ECO:0000256" key="1">
    <source>
        <dbReference type="SAM" id="MobiDB-lite"/>
    </source>
</evidence>
<feature type="transmembrane region" description="Helical" evidence="2">
    <location>
        <begin position="168"/>
        <end position="191"/>
    </location>
</feature>
<organism evidence="3 4">
    <name type="scientific">Actinomadura vinacea</name>
    <dbReference type="NCBI Taxonomy" id="115336"/>
    <lineage>
        <taxon>Bacteria</taxon>
        <taxon>Bacillati</taxon>
        <taxon>Actinomycetota</taxon>
        <taxon>Actinomycetes</taxon>
        <taxon>Streptosporangiales</taxon>
        <taxon>Thermomonosporaceae</taxon>
        <taxon>Actinomadura</taxon>
    </lineage>
</organism>
<gene>
    <name evidence="3" type="ORF">GCM10010191_80170</name>
</gene>
<name>A0ABN3K744_9ACTN</name>
<feature type="compositionally biased region" description="Low complexity" evidence="1">
    <location>
        <begin position="135"/>
        <end position="144"/>
    </location>
</feature>
<evidence type="ECO:0000313" key="3">
    <source>
        <dbReference type="EMBL" id="GAA2450286.1"/>
    </source>
</evidence>
<keyword evidence="4" id="KW-1185">Reference proteome</keyword>
<feature type="region of interest" description="Disordered" evidence="1">
    <location>
        <begin position="201"/>
        <end position="237"/>
    </location>
</feature>
<comment type="caution">
    <text evidence="3">The sequence shown here is derived from an EMBL/GenBank/DDBJ whole genome shotgun (WGS) entry which is preliminary data.</text>
</comment>
<keyword evidence="2" id="KW-0812">Transmembrane</keyword>
<feature type="region of interest" description="Disordered" evidence="1">
    <location>
        <begin position="1"/>
        <end position="165"/>
    </location>
</feature>
<keyword evidence="2" id="KW-0472">Membrane</keyword>
<dbReference type="Proteomes" id="UP001501231">
    <property type="component" value="Unassembled WGS sequence"/>
</dbReference>
<accession>A0ABN3K744</accession>
<evidence type="ECO:0000256" key="2">
    <source>
        <dbReference type="SAM" id="Phobius"/>
    </source>
</evidence>
<dbReference type="EMBL" id="BAAARW010000038">
    <property type="protein sequence ID" value="GAA2450286.1"/>
    <property type="molecule type" value="Genomic_DNA"/>
</dbReference>
<proteinExistence type="predicted"/>
<reference evidence="3 4" key="1">
    <citation type="journal article" date="2019" name="Int. J. Syst. Evol. Microbiol.">
        <title>The Global Catalogue of Microorganisms (GCM) 10K type strain sequencing project: providing services to taxonomists for standard genome sequencing and annotation.</title>
        <authorList>
            <consortium name="The Broad Institute Genomics Platform"/>
            <consortium name="The Broad Institute Genome Sequencing Center for Infectious Disease"/>
            <person name="Wu L."/>
            <person name="Ma J."/>
        </authorList>
    </citation>
    <scope>NUCLEOTIDE SEQUENCE [LARGE SCALE GENOMIC DNA]</scope>
    <source>
        <strain evidence="3 4">JCM 3325</strain>
    </source>
</reference>
<sequence length="405" mass="40607">MYPGDQGKPGGWPHDQSPHAPYGPDRDRPEEAPYGSEQKNESPFGAPPGGPLAAPAPPSASPGGLGPAAAAEGGPGPFGPPPGGAPPGGAAPGPAHGEGPESADPFGPPPGNDPYGPPPGGPYSPGGYDDDPYGDPHAFGTPGDPDFPGPGPRGGGPTPPGKRRNLPLIIGGAAVAGLVLIGGGFGVSSLLKDDSKAKAGNAAATPKQSPSVQASPPPPTFDPVKLKSRATDPSPLSLTEAFGKKSFKAGGQKYVRTGVNSKRGCAGIVKGARLTAAVAKGGCTQALRATFARGDGLLIGTVGVLNLKTEAAAKAAQKAAVAKDAFLQPLPGSGLSAKIGKGEALGTAEARGHYLLMTWVQRPDGKKIVSKYHTVVSTFGQQLIRGSNLSFALHYRETEGKPFRN</sequence>
<evidence type="ECO:0000313" key="4">
    <source>
        <dbReference type="Proteomes" id="UP001501231"/>
    </source>
</evidence>
<feature type="compositionally biased region" description="Pro residues" evidence="1">
    <location>
        <begin position="45"/>
        <end position="60"/>
    </location>
</feature>
<protein>
    <submittedName>
        <fullName evidence="3">Uncharacterized protein</fullName>
    </submittedName>
</protein>
<keyword evidence="2" id="KW-1133">Transmembrane helix</keyword>
<feature type="compositionally biased region" description="Pro residues" evidence="1">
    <location>
        <begin position="106"/>
        <end position="122"/>
    </location>
</feature>
<dbReference type="RefSeq" id="WP_344596419.1">
    <property type="nucleotide sequence ID" value="NZ_BAAARW010000038.1"/>
</dbReference>